<dbReference type="Pfam" id="PF11716">
    <property type="entry name" value="MDMPI_N"/>
    <property type="match status" value="1"/>
</dbReference>
<accession>A0A3L9L8Q5</accession>
<sequence length="194" mass="20950">MDSMTQVLSDSVVQMRSLLGAVADLSWAAPAGDVEWSCRDTAVHVADDLFSYASQVIAQPQDNYLPIDVVVDQNATNCQVLEAIGMCGRMLEQAVENALPEVQGWHPYGVSDGPGFAAMGAVEVLVHTYDIARGLGLEWRPPGTLCAPLLGRLFPHAPEGNPTAVFLYCCGRVPLGERPRLEEWAWDSSVPAAR</sequence>
<dbReference type="Proteomes" id="UP000277871">
    <property type="component" value="Unassembled WGS sequence"/>
</dbReference>
<dbReference type="InterPro" id="IPR034660">
    <property type="entry name" value="DinB/YfiT-like"/>
</dbReference>
<evidence type="ECO:0000313" key="2">
    <source>
        <dbReference type="EMBL" id="RLY94319.1"/>
    </source>
</evidence>
<name>A0A3L9L8Q5_9MICC</name>
<evidence type="ECO:0000313" key="3">
    <source>
        <dbReference type="Proteomes" id="UP000277871"/>
    </source>
</evidence>
<organism evidence="2 3">
    <name type="scientific">Kocuria tytonicola</name>
    <dbReference type="NCBI Taxonomy" id="2055946"/>
    <lineage>
        <taxon>Bacteria</taxon>
        <taxon>Bacillati</taxon>
        <taxon>Actinomycetota</taxon>
        <taxon>Actinomycetes</taxon>
        <taxon>Micrococcales</taxon>
        <taxon>Micrococcaceae</taxon>
        <taxon>Kocuria</taxon>
    </lineage>
</organism>
<evidence type="ECO:0000259" key="1">
    <source>
        <dbReference type="Pfam" id="PF11716"/>
    </source>
</evidence>
<feature type="domain" description="Mycothiol-dependent maleylpyruvate isomerase metal-binding" evidence="1">
    <location>
        <begin position="11"/>
        <end position="132"/>
    </location>
</feature>
<dbReference type="SUPFAM" id="SSF109854">
    <property type="entry name" value="DinB/YfiT-like putative metalloenzymes"/>
    <property type="match status" value="1"/>
</dbReference>
<keyword evidence="3" id="KW-1185">Reference proteome</keyword>
<dbReference type="AlphaFoldDB" id="A0A3L9L8Q5"/>
<dbReference type="GO" id="GO:0046872">
    <property type="term" value="F:metal ion binding"/>
    <property type="evidence" value="ECO:0007669"/>
    <property type="project" value="InterPro"/>
</dbReference>
<proteinExistence type="predicted"/>
<protein>
    <recommendedName>
        <fullName evidence="1">Mycothiol-dependent maleylpyruvate isomerase metal-binding domain-containing protein</fullName>
    </recommendedName>
</protein>
<reference evidence="2 3" key="1">
    <citation type="submission" date="2018-10" db="EMBL/GenBank/DDBJ databases">
        <title>Kocuria tytonicola, new bacteria from the preen glands of American barn owls (Tyto furcata).</title>
        <authorList>
            <person name="Braun M.S."/>
            <person name="Wang E."/>
            <person name="Zimmermann S."/>
            <person name="Boutin S."/>
            <person name="Wagner H."/>
            <person name="Wink M."/>
        </authorList>
    </citation>
    <scope>NUCLEOTIDE SEQUENCE [LARGE SCALE GENOMIC DNA]</scope>
    <source>
        <strain evidence="2 3">473</strain>
    </source>
</reference>
<dbReference type="InterPro" id="IPR024344">
    <property type="entry name" value="MDMPI_metal-binding"/>
</dbReference>
<gene>
    <name evidence="2" type="ORF">EAE32_03735</name>
</gene>
<comment type="caution">
    <text evidence="2">The sequence shown here is derived from an EMBL/GenBank/DDBJ whole genome shotgun (WGS) entry which is preliminary data.</text>
</comment>
<dbReference type="EMBL" id="RDEX01000001">
    <property type="protein sequence ID" value="RLY94319.1"/>
    <property type="molecule type" value="Genomic_DNA"/>
</dbReference>